<keyword evidence="1" id="KW-0812">Transmembrane</keyword>
<dbReference type="Proteomes" id="UP000177152">
    <property type="component" value="Unassembled WGS sequence"/>
</dbReference>
<evidence type="ECO:0000313" key="3">
    <source>
        <dbReference type="Proteomes" id="UP000177152"/>
    </source>
</evidence>
<sequence length="430" mass="48102">MASLRISVVIFGMLGYAFFAAADFTQSAWEFRARILPGSSMKQDYAVLDLPSEVFSYSKPDISDLRIVDADGEVPYVAAVERETSGVTYVSARMFDQSFVKGESTIFLVDLGSEGVFHNSFAIDTSSENFRRLVEVQGSNDKTNWRTLTPRGQIYDYTVRDIKPVTVRDTTVAYPDSTVRFLRVIIADQGEGPLAVTGIRVWRHISTAAREISYTPKLEVAENAELKSTEAVLDLGIRGIPHRRGRIATQSQNFNRLVSVYDSDDKANWRLLKNSYFFAVVAARFTGSNLDFVYPESNKRYIKLVIVNGDDRPIAVESAMLYGTVRRILFKFIPGNEYYLYLGNLKAHRPQYDIEKISQYVDTSTLDQVGAGPVVKNPGYVAPKPEKVPLAERSPYVLPVVLGAVIVLLAFLLLRLFLKMRTGSIPPAQS</sequence>
<comment type="caution">
    <text evidence="2">The sequence shown here is derived from an EMBL/GenBank/DDBJ whole genome shotgun (WGS) entry which is preliminary data.</text>
</comment>
<keyword evidence="1" id="KW-0472">Membrane</keyword>
<dbReference type="AlphaFoldDB" id="A0A1G2K2Y1"/>
<evidence type="ECO:0000313" key="2">
    <source>
        <dbReference type="EMBL" id="OGZ93782.1"/>
    </source>
</evidence>
<organism evidence="2 3">
    <name type="scientific">Candidatus Sungbacteria bacterium RIFCSPHIGHO2_01_FULL_47_32</name>
    <dbReference type="NCBI Taxonomy" id="1802264"/>
    <lineage>
        <taxon>Bacteria</taxon>
        <taxon>Candidatus Sungiibacteriota</taxon>
    </lineage>
</organism>
<gene>
    <name evidence="2" type="ORF">A2633_04870</name>
</gene>
<reference evidence="2 3" key="1">
    <citation type="journal article" date="2016" name="Nat. Commun.">
        <title>Thousands of microbial genomes shed light on interconnected biogeochemical processes in an aquifer system.</title>
        <authorList>
            <person name="Anantharaman K."/>
            <person name="Brown C.T."/>
            <person name="Hug L.A."/>
            <person name="Sharon I."/>
            <person name="Castelle C.J."/>
            <person name="Probst A.J."/>
            <person name="Thomas B.C."/>
            <person name="Singh A."/>
            <person name="Wilkins M.J."/>
            <person name="Karaoz U."/>
            <person name="Brodie E.L."/>
            <person name="Williams K.H."/>
            <person name="Hubbard S.S."/>
            <person name="Banfield J.F."/>
        </authorList>
    </citation>
    <scope>NUCLEOTIDE SEQUENCE [LARGE SCALE GENOMIC DNA]</scope>
</reference>
<protein>
    <submittedName>
        <fullName evidence="2">Uncharacterized protein</fullName>
    </submittedName>
</protein>
<name>A0A1G2K2Y1_9BACT</name>
<dbReference type="EMBL" id="MHQC01000050">
    <property type="protein sequence ID" value="OGZ93782.1"/>
    <property type="molecule type" value="Genomic_DNA"/>
</dbReference>
<feature type="transmembrane region" description="Helical" evidence="1">
    <location>
        <begin position="396"/>
        <end position="418"/>
    </location>
</feature>
<dbReference type="Pfam" id="PF13163">
    <property type="entry name" value="DUF3999"/>
    <property type="match status" value="1"/>
</dbReference>
<keyword evidence="1" id="KW-1133">Transmembrane helix</keyword>
<accession>A0A1G2K2Y1</accession>
<evidence type="ECO:0000256" key="1">
    <source>
        <dbReference type="SAM" id="Phobius"/>
    </source>
</evidence>
<dbReference type="InterPro" id="IPR025060">
    <property type="entry name" value="DUF3999"/>
</dbReference>
<proteinExistence type="predicted"/>